<comment type="catalytic activity">
    <reaction evidence="6 7">
        <text>Release of N-terminal amino acids, preferentially methionine, from peptides and arylamides.</text>
        <dbReference type="EC" id="3.4.11.18"/>
    </reaction>
</comment>
<evidence type="ECO:0000256" key="6">
    <source>
        <dbReference type="HAMAP-Rule" id="MF_01974"/>
    </source>
</evidence>
<dbReference type="GO" id="GO:0004239">
    <property type="term" value="F:initiator methionyl aminopeptidase activity"/>
    <property type="evidence" value="ECO:0007669"/>
    <property type="project" value="UniProtKB-EC"/>
</dbReference>
<evidence type="ECO:0000256" key="4">
    <source>
        <dbReference type="ARBA" id="ARBA00022723"/>
    </source>
</evidence>
<keyword evidence="4 6" id="KW-0479">Metal-binding</keyword>
<dbReference type="RefSeq" id="WP_237980670.1">
    <property type="nucleotide sequence ID" value="NZ_JAKNCT010000018.1"/>
</dbReference>
<evidence type="ECO:0000256" key="3">
    <source>
        <dbReference type="ARBA" id="ARBA00022670"/>
    </source>
</evidence>
<dbReference type="HAMAP" id="MF_01974">
    <property type="entry name" value="MetAP_1"/>
    <property type="match status" value="1"/>
</dbReference>
<evidence type="ECO:0000256" key="7">
    <source>
        <dbReference type="RuleBase" id="RU003653"/>
    </source>
</evidence>
<dbReference type="NCBIfam" id="TIGR00500">
    <property type="entry name" value="met_pdase_I"/>
    <property type="match status" value="1"/>
</dbReference>
<keyword evidence="2 6" id="KW-0031">Aminopeptidase</keyword>
<evidence type="ECO:0000256" key="1">
    <source>
        <dbReference type="ARBA" id="ARBA00002521"/>
    </source>
</evidence>
<comment type="caution">
    <text evidence="9">The sequence shown here is derived from an EMBL/GenBank/DDBJ whole genome shotgun (WGS) entry which is preliminary data.</text>
</comment>
<comment type="cofactor">
    <cofactor evidence="6">
        <name>Co(2+)</name>
        <dbReference type="ChEBI" id="CHEBI:48828"/>
    </cofactor>
    <cofactor evidence="6">
        <name>Zn(2+)</name>
        <dbReference type="ChEBI" id="CHEBI:29105"/>
    </cofactor>
    <cofactor evidence="6">
        <name>Mn(2+)</name>
        <dbReference type="ChEBI" id="CHEBI:29035"/>
    </cofactor>
    <cofactor evidence="6">
        <name>Fe(2+)</name>
        <dbReference type="ChEBI" id="CHEBI:29033"/>
    </cofactor>
    <text evidence="6">Binds 2 divalent metal cations per subunit. Has a high-affinity and a low affinity metal-binding site. The true nature of the physiological cofactor is under debate. The enzyme is active with cobalt, zinc, manganese or divalent iron ions. Most likely, methionine aminopeptidases function as mononuclear Fe(2+)-metalloproteases under physiological conditions, and the catalytically relevant metal-binding site has been assigned to the histidine-containing high-affinity site.</text>
</comment>
<evidence type="ECO:0000256" key="5">
    <source>
        <dbReference type="ARBA" id="ARBA00022801"/>
    </source>
</evidence>
<comment type="similarity">
    <text evidence="6">Belongs to the peptidase M24A family. Methionine aminopeptidase type 1 subfamily.</text>
</comment>
<evidence type="ECO:0000313" key="10">
    <source>
        <dbReference type="Proteomes" id="UP001297600"/>
    </source>
</evidence>
<dbReference type="Proteomes" id="UP001297600">
    <property type="component" value="Unassembled WGS sequence"/>
</dbReference>
<dbReference type="EMBL" id="JAKNCT010000018">
    <property type="protein sequence ID" value="MCG5031966.1"/>
    <property type="molecule type" value="Genomic_DNA"/>
</dbReference>
<feature type="binding site" evidence="6">
    <location>
        <position position="181"/>
    </location>
    <ligand>
        <name>a divalent metal cation</name>
        <dbReference type="ChEBI" id="CHEBI:60240"/>
        <label>2</label>
        <note>catalytic</note>
    </ligand>
</feature>
<dbReference type="Pfam" id="PF00557">
    <property type="entry name" value="Peptidase_M24"/>
    <property type="match status" value="1"/>
</dbReference>
<feature type="binding site" evidence="6">
    <location>
        <position position="251"/>
    </location>
    <ligand>
        <name>a divalent metal cation</name>
        <dbReference type="ChEBI" id="CHEBI:60240"/>
        <label>1</label>
    </ligand>
</feature>
<feature type="domain" description="Peptidase M24" evidence="8">
    <location>
        <begin position="20"/>
        <end position="258"/>
    </location>
</feature>
<gene>
    <name evidence="6 9" type="primary">map</name>
    <name evidence="9" type="ORF">MAF45_11025</name>
</gene>
<comment type="function">
    <text evidence="1 6">Removes the N-terminal methionine from nascent proteins. The N-terminal methionine is often cleaved when the second residue in the primary sequence is small and uncharged (Met-Ala-, Cys, Gly, Pro, Ser, Thr, or Val). Requires deformylation of the N(alpha)-formylated initiator methionine before it can be hydrolyzed.</text>
</comment>
<feature type="binding site" evidence="6">
    <location>
        <position position="251"/>
    </location>
    <ligand>
        <name>a divalent metal cation</name>
        <dbReference type="ChEBI" id="CHEBI:60240"/>
        <label>2</label>
        <note>catalytic</note>
    </ligand>
</feature>
<name>A0ABS9MTM2_9BURK</name>
<evidence type="ECO:0000259" key="8">
    <source>
        <dbReference type="Pfam" id="PF00557"/>
    </source>
</evidence>
<reference evidence="9 10" key="1">
    <citation type="submission" date="2022-02" db="EMBL/GenBank/DDBJ databases">
        <title>Mesosutterella porci, a novel member of the family Sutterellaceae from pig feces.</title>
        <authorList>
            <person name="Wylensek D."/>
            <person name="Clavel T."/>
        </authorList>
    </citation>
    <scope>NUCLEOTIDE SEQUENCE [LARGE SCALE GENOMIC DNA]</scope>
    <source>
        <strain evidence="10">oilRF-744-wt-GAM-9</strain>
    </source>
</reference>
<proteinExistence type="inferred from homology"/>
<sequence>MSEKKLPEIHICTPEEIEGQRTACRLASELLDYITPFVKPGVATIELDRLIHDYTVDVQKCRPADLGVKNDRGVPFPASSCISVNNVVCHGIPSVKKLKNGDIVNIDVTSIWNDFYGDTSRMFIVGKPTIAGSRLCRVTYESMWRGIEAVKPGNTFLDIALACNKVAVDAGCSMVREYGGHGIGKGVFHGEPWVSHYPIPPADYPPSGIVLEPGMMFTIEPMVNAGRHRISNLGDGWTVVTTDRSLSAQWEHTLYVTETGYEVLTHSSGCPKPPEWALQQW</sequence>
<dbReference type="InterPro" id="IPR002467">
    <property type="entry name" value="Pept_M24A_MAP1"/>
</dbReference>
<feature type="binding site" evidence="6">
    <location>
        <position position="189"/>
    </location>
    <ligand>
        <name>substrate</name>
    </ligand>
</feature>
<feature type="binding site" evidence="6">
    <location>
        <position position="107"/>
    </location>
    <ligand>
        <name>a divalent metal cation</name>
        <dbReference type="ChEBI" id="CHEBI:60240"/>
        <label>1</label>
    </ligand>
</feature>
<comment type="subunit">
    <text evidence="6">Monomer.</text>
</comment>
<dbReference type="PANTHER" id="PTHR43330:SF27">
    <property type="entry name" value="METHIONINE AMINOPEPTIDASE"/>
    <property type="match status" value="1"/>
</dbReference>
<protein>
    <recommendedName>
        <fullName evidence="6 7">Methionine aminopeptidase</fullName>
        <shortName evidence="6">MAP</shortName>
        <shortName evidence="6">MetAP</shortName>
        <ecNumber evidence="6 7">3.4.11.18</ecNumber>
    </recommendedName>
    <alternativeName>
        <fullName evidence="6">Peptidase M</fullName>
    </alternativeName>
</protein>
<feature type="binding site" evidence="6">
    <location>
        <position position="90"/>
    </location>
    <ligand>
        <name>substrate</name>
    </ligand>
</feature>
<keyword evidence="5 6" id="KW-0378">Hydrolase</keyword>
<feature type="binding site" evidence="6">
    <location>
        <position position="118"/>
    </location>
    <ligand>
        <name>a divalent metal cation</name>
        <dbReference type="ChEBI" id="CHEBI:60240"/>
        <label>1</label>
    </ligand>
</feature>
<evidence type="ECO:0000313" key="9">
    <source>
        <dbReference type="EMBL" id="MCG5031966.1"/>
    </source>
</evidence>
<organism evidence="9 10">
    <name type="scientific">Mesosutterella porci</name>
    <dbReference type="NCBI Taxonomy" id="2915351"/>
    <lineage>
        <taxon>Bacteria</taxon>
        <taxon>Pseudomonadati</taxon>
        <taxon>Pseudomonadota</taxon>
        <taxon>Betaproteobacteria</taxon>
        <taxon>Burkholderiales</taxon>
        <taxon>Sutterellaceae</taxon>
        <taxon>Mesosutterella</taxon>
    </lineage>
</organism>
<dbReference type="InterPro" id="IPR001714">
    <property type="entry name" value="Pept_M24_MAP"/>
</dbReference>
<dbReference type="PANTHER" id="PTHR43330">
    <property type="entry name" value="METHIONINE AMINOPEPTIDASE"/>
    <property type="match status" value="1"/>
</dbReference>
<dbReference type="PRINTS" id="PR00599">
    <property type="entry name" value="MAPEPTIDASE"/>
</dbReference>
<dbReference type="SUPFAM" id="SSF55920">
    <property type="entry name" value="Creatinase/aminopeptidase"/>
    <property type="match status" value="1"/>
</dbReference>
<dbReference type="Gene3D" id="3.90.230.10">
    <property type="entry name" value="Creatinase/methionine aminopeptidase superfamily"/>
    <property type="match status" value="1"/>
</dbReference>
<accession>A0ABS9MTM2</accession>
<dbReference type="InterPro" id="IPR036005">
    <property type="entry name" value="Creatinase/aminopeptidase-like"/>
</dbReference>
<dbReference type="CDD" id="cd01086">
    <property type="entry name" value="MetAP1"/>
    <property type="match status" value="1"/>
</dbReference>
<feature type="binding site" evidence="6">
    <location>
        <position position="220"/>
    </location>
    <ligand>
        <name>a divalent metal cation</name>
        <dbReference type="ChEBI" id="CHEBI:60240"/>
        <label>2</label>
        <note>catalytic</note>
    </ligand>
</feature>
<keyword evidence="10" id="KW-1185">Reference proteome</keyword>
<evidence type="ECO:0000256" key="2">
    <source>
        <dbReference type="ARBA" id="ARBA00022438"/>
    </source>
</evidence>
<dbReference type="EC" id="3.4.11.18" evidence="6 7"/>
<dbReference type="InterPro" id="IPR000994">
    <property type="entry name" value="Pept_M24"/>
</dbReference>
<keyword evidence="3 6" id="KW-0645">Protease</keyword>
<feature type="binding site" evidence="6">
    <location>
        <position position="118"/>
    </location>
    <ligand>
        <name>a divalent metal cation</name>
        <dbReference type="ChEBI" id="CHEBI:60240"/>
        <label>2</label>
        <note>catalytic</note>
    </ligand>
</feature>